<dbReference type="OMA" id="GEHAKWI"/>
<keyword evidence="2" id="KW-0677">Repeat</keyword>
<feature type="signal peptide" evidence="7">
    <location>
        <begin position="1"/>
        <end position="21"/>
    </location>
</feature>
<keyword evidence="10" id="KW-1185">Reference proteome</keyword>
<name>A0A0B2W0K8_TOXCA</name>
<dbReference type="Gene3D" id="3.10.250.10">
    <property type="entry name" value="SRCR-like domain"/>
    <property type="match status" value="1"/>
</dbReference>
<keyword evidence="4" id="KW-0325">Glycoprotein</keyword>
<evidence type="ECO:0000256" key="2">
    <source>
        <dbReference type="ARBA" id="ARBA00022737"/>
    </source>
</evidence>
<dbReference type="OrthoDB" id="5857313at2759"/>
<dbReference type="InterPro" id="IPR011050">
    <property type="entry name" value="Pectin_lyase_fold/virulence"/>
</dbReference>
<dbReference type="SMART" id="SM00202">
    <property type="entry name" value="SR"/>
    <property type="match status" value="1"/>
</dbReference>
<reference evidence="9 10" key="1">
    <citation type="submission" date="2014-11" db="EMBL/GenBank/DDBJ databases">
        <title>Genetic blueprint of the zoonotic pathogen Toxocara canis.</title>
        <authorList>
            <person name="Zhu X.-Q."/>
            <person name="Korhonen P.K."/>
            <person name="Cai H."/>
            <person name="Young N.D."/>
            <person name="Nejsum P."/>
            <person name="von Samson-Himmelstjerna G."/>
            <person name="Boag P.R."/>
            <person name="Tan P."/>
            <person name="Li Q."/>
            <person name="Min J."/>
            <person name="Yang Y."/>
            <person name="Wang X."/>
            <person name="Fang X."/>
            <person name="Hall R.S."/>
            <person name="Hofmann A."/>
            <person name="Sternberg P.W."/>
            <person name="Jex A.R."/>
            <person name="Gasser R.B."/>
        </authorList>
    </citation>
    <scope>NUCLEOTIDE SEQUENCE [LARGE SCALE GENOMIC DNA]</scope>
    <source>
        <strain evidence="9">PN_DK_2014</strain>
    </source>
</reference>
<gene>
    <name evidence="9" type="ORF">Tcan_11075</name>
</gene>
<dbReference type="InterPro" id="IPR039448">
    <property type="entry name" value="Beta_helix"/>
</dbReference>
<protein>
    <recommendedName>
        <fullName evidence="8">SRCR domain-containing protein</fullName>
    </recommendedName>
</protein>
<dbReference type="GO" id="GO:0045217">
    <property type="term" value="P:cell-cell junction maintenance"/>
    <property type="evidence" value="ECO:0007669"/>
    <property type="project" value="TreeGrafter"/>
</dbReference>
<evidence type="ECO:0000256" key="4">
    <source>
        <dbReference type="ARBA" id="ARBA00023180"/>
    </source>
</evidence>
<evidence type="ECO:0000256" key="6">
    <source>
        <dbReference type="SAM" id="MobiDB-lite"/>
    </source>
</evidence>
<dbReference type="SMART" id="SM00710">
    <property type="entry name" value="PbH1"/>
    <property type="match status" value="11"/>
</dbReference>
<evidence type="ECO:0000259" key="8">
    <source>
        <dbReference type="PROSITE" id="PS50287"/>
    </source>
</evidence>
<comment type="caution">
    <text evidence="5">Lacks conserved residue(s) required for the propagation of feature annotation.</text>
</comment>
<evidence type="ECO:0000256" key="5">
    <source>
        <dbReference type="PROSITE-ProRule" id="PRU00196"/>
    </source>
</evidence>
<feature type="compositionally biased region" description="Polar residues" evidence="6">
    <location>
        <begin position="25"/>
        <end position="35"/>
    </location>
</feature>
<dbReference type="Pfam" id="PF00530">
    <property type="entry name" value="SRCR"/>
    <property type="match status" value="1"/>
</dbReference>
<feature type="region of interest" description="Disordered" evidence="6">
    <location>
        <begin position="25"/>
        <end position="51"/>
    </location>
</feature>
<dbReference type="GO" id="GO:0016020">
    <property type="term" value="C:membrane"/>
    <property type="evidence" value="ECO:0007669"/>
    <property type="project" value="InterPro"/>
</dbReference>
<evidence type="ECO:0000313" key="10">
    <source>
        <dbReference type="Proteomes" id="UP000031036"/>
    </source>
</evidence>
<dbReference type="InterPro" id="IPR001190">
    <property type="entry name" value="SRCR"/>
</dbReference>
<feature type="disulfide bond" evidence="5">
    <location>
        <begin position="225"/>
        <end position="235"/>
    </location>
</feature>
<dbReference type="InterPro" id="IPR006626">
    <property type="entry name" value="PbH1"/>
</dbReference>
<dbReference type="PROSITE" id="PS50287">
    <property type="entry name" value="SRCR_2"/>
    <property type="match status" value="1"/>
</dbReference>
<dbReference type="Pfam" id="PF13229">
    <property type="entry name" value="Beta_helix"/>
    <property type="match status" value="1"/>
</dbReference>
<dbReference type="Proteomes" id="UP000031036">
    <property type="component" value="Unassembled WGS sequence"/>
</dbReference>
<keyword evidence="1 7" id="KW-0732">Signal</keyword>
<dbReference type="SUPFAM" id="SSF51126">
    <property type="entry name" value="Pectin lyase-like"/>
    <property type="match status" value="2"/>
</dbReference>
<dbReference type="AlphaFoldDB" id="A0A0B2W0K8"/>
<dbReference type="InterPro" id="IPR036772">
    <property type="entry name" value="SRCR-like_dom_sf"/>
</dbReference>
<evidence type="ECO:0000256" key="3">
    <source>
        <dbReference type="ARBA" id="ARBA00023157"/>
    </source>
</evidence>
<comment type="caution">
    <text evidence="9">The sequence shown here is derived from an EMBL/GenBank/DDBJ whole genome shotgun (WGS) entry which is preliminary data.</text>
</comment>
<evidence type="ECO:0000256" key="1">
    <source>
        <dbReference type="ARBA" id="ARBA00022729"/>
    </source>
</evidence>
<sequence>MCVYYLLFLLLWRFVGYYVQGSNPSTNDLPSSSGSEDPVPQVDLPPPLERKDPDHLLVGGGLGPLRDQIKNVLGGVYAGNATLYFRNSPYRVQSDLTIEAGATLTIETGVQLYFDTGVGLKVKGTIYAVGNEFAHIQMLPYQQMLNYDDSRPEFRLVDGPTVRQGRLQIKFRNRWRSICTQQTNWTSVDWITACKSMGYSEGGRFRKWYRRNNDTYPFVMPRPECLPNAKSLWDCTGFKDQSTISLSENLCQGEDDIGLYCWGPPTFAGWAKHWKGLQILSSPFKFVPSDPDMVSVHRESLSRLEYVDILYAGYNLETKNTTSALWIEGVPPILNGLRVERSARDGIYFYEPFGPIIIANSTIINNRGHGITVDNTTDGRVFINMTLIEGNYGDGIRYRQKAGGMQLVHKIIDRERRQSVYYEEERPRVEMCSEHSIPESLYFPHLISAYLPNGTAVDSEAPSPCWTVISLPPRLAYTYTIQFVSVENRNVDASRSELVICDANTNLNRCSYERYRIPLIDGILPQSLSLRSVGRPVFISLEHIPVGLSGRVAGDISVQFRVHASVFDKAFYGLNVTNSVISNNTGNGIFAKDIRERITLSNVTIIDNEGFAGILVHDGAADIWINATNIERNWGDGLNVSYAGGSITINGTSISYNRWRGCAFHQNTSSPFLALHQEIIFKGRPSNNIFYLRTLVTGNEWGGILVGNFCVPTSANIIPKVIITWIELIRNQYHPSIEIHSCQSDGVAKTLVDISGNRIEGGYGIGFRMEPAVNTMVVISSNQFLNNNNTALLIRNARHPQLAHLPAQVTISKNSFKFNTGQSIVSIGLNEDAPTQRLMFNQQNEVRENTVINPFPHLNPRSSPYAALIVSSSNVEIRRNCFKNPRASFEIATELSEHAKWIDARENNWGYPFPDAFMHRIFDQFNRYSLASIEVRY</sequence>
<dbReference type="PANTHER" id="PTHR47653">
    <property type="entry name" value="PROTEIN BARK BEETLE"/>
    <property type="match status" value="1"/>
</dbReference>
<dbReference type="PANTHER" id="PTHR47653:SF1">
    <property type="entry name" value="DELETED IN MALIGNANT BRAIN TUMORS 1 PROTEIN"/>
    <property type="match status" value="1"/>
</dbReference>
<keyword evidence="3 5" id="KW-1015">Disulfide bond</keyword>
<dbReference type="STRING" id="6265.A0A0B2W0K8"/>
<dbReference type="SUPFAM" id="SSF56487">
    <property type="entry name" value="SRCR-like"/>
    <property type="match status" value="1"/>
</dbReference>
<evidence type="ECO:0000313" key="9">
    <source>
        <dbReference type="EMBL" id="KHN87498.1"/>
    </source>
</evidence>
<feature type="domain" description="SRCR" evidence="8">
    <location>
        <begin position="154"/>
        <end position="262"/>
    </location>
</feature>
<organism evidence="9 10">
    <name type="scientific">Toxocara canis</name>
    <name type="common">Canine roundworm</name>
    <dbReference type="NCBI Taxonomy" id="6265"/>
    <lineage>
        <taxon>Eukaryota</taxon>
        <taxon>Metazoa</taxon>
        <taxon>Ecdysozoa</taxon>
        <taxon>Nematoda</taxon>
        <taxon>Chromadorea</taxon>
        <taxon>Rhabditida</taxon>
        <taxon>Spirurina</taxon>
        <taxon>Ascaridomorpha</taxon>
        <taxon>Ascaridoidea</taxon>
        <taxon>Toxocaridae</taxon>
        <taxon>Toxocara</taxon>
    </lineage>
</organism>
<proteinExistence type="predicted"/>
<dbReference type="InterPro" id="IPR012334">
    <property type="entry name" value="Pectin_lyas_fold"/>
</dbReference>
<evidence type="ECO:0000256" key="7">
    <source>
        <dbReference type="SAM" id="SignalP"/>
    </source>
</evidence>
<feature type="chain" id="PRO_5002096411" description="SRCR domain-containing protein" evidence="7">
    <location>
        <begin position="22"/>
        <end position="937"/>
    </location>
</feature>
<dbReference type="Gene3D" id="2.160.20.10">
    <property type="entry name" value="Single-stranded right-handed beta-helix, Pectin lyase-like"/>
    <property type="match status" value="2"/>
</dbReference>
<dbReference type="InterPro" id="IPR053243">
    <property type="entry name" value="SJ_maturation_regulator"/>
</dbReference>
<accession>A0A0B2W0K8</accession>
<dbReference type="EMBL" id="JPKZ01000423">
    <property type="protein sequence ID" value="KHN87498.1"/>
    <property type="molecule type" value="Genomic_DNA"/>
</dbReference>